<feature type="transmembrane region" description="Helical" evidence="5">
    <location>
        <begin position="9"/>
        <end position="28"/>
    </location>
</feature>
<dbReference type="RefSeq" id="WP_236345667.1">
    <property type="nucleotide sequence ID" value="NZ_CAKMMF010000037.1"/>
</dbReference>
<feature type="transmembrane region" description="Helical" evidence="5">
    <location>
        <begin position="91"/>
        <end position="116"/>
    </location>
</feature>
<comment type="caution">
    <text evidence="6">The sequence shown here is derived from an EMBL/GenBank/DDBJ whole genome shotgun (WGS) entry which is preliminary data.</text>
</comment>
<dbReference type="PANTHER" id="PTHR39157">
    <property type="entry name" value="INTEGRAL MEMBRANE PROTEIN-RELATED"/>
    <property type="match status" value="1"/>
</dbReference>
<dbReference type="Pfam" id="PF07681">
    <property type="entry name" value="DoxX"/>
    <property type="match status" value="1"/>
</dbReference>
<evidence type="ECO:0008006" key="8">
    <source>
        <dbReference type="Google" id="ProtNLM"/>
    </source>
</evidence>
<comment type="subcellular location">
    <subcellularLocation>
        <location evidence="1">Membrane</location>
        <topology evidence="1">Multi-pass membrane protein</topology>
    </subcellularLocation>
</comment>
<accession>A0ABM9CS77</accession>
<protein>
    <recommendedName>
        <fullName evidence="8">Crp/Fnr family transcriptional regulator</fullName>
    </recommendedName>
</protein>
<sequence>MMKWWRENVWAAGILTIIRLVLGYKWLIAGWGKITGEKAFDATGFLNGALAKPVMDKATGEAVYPTFNAFLENFALPNVKLINILIPWGEFLVGLGLILGALTITAAFFGLLMNFMFMFAGTVSTNPWLTLLGILVIVGGANAGRFGLDRYILPVLNKKFNQIFRRKPNNRATDAGV</sequence>
<evidence type="ECO:0000313" key="7">
    <source>
        <dbReference type="Proteomes" id="UP000838686"/>
    </source>
</evidence>
<evidence type="ECO:0000256" key="5">
    <source>
        <dbReference type="SAM" id="Phobius"/>
    </source>
</evidence>
<proteinExistence type="predicted"/>
<evidence type="ECO:0000256" key="2">
    <source>
        <dbReference type="ARBA" id="ARBA00022692"/>
    </source>
</evidence>
<evidence type="ECO:0000256" key="1">
    <source>
        <dbReference type="ARBA" id="ARBA00004141"/>
    </source>
</evidence>
<name>A0ABM9CS77_9BACL</name>
<evidence type="ECO:0000313" key="6">
    <source>
        <dbReference type="EMBL" id="CAH1221803.1"/>
    </source>
</evidence>
<gene>
    <name evidence="6" type="ORF">PAECIP111893_04778</name>
</gene>
<keyword evidence="7" id="KW-1185">Reference proteome</keyword>
<evidence type="ECO:0000256" key="3">
    <source>
        <dbReference type="ARBA" id="ARBA00022989"/>
    </source>
</evidence>
<dbReference type="EMBL" id="CAKMMF010000037">
    <property type="protein sequence ID" value="CAH1221803.1"/>
    <property type="molecule type" value="Genomic_DNA"/>
</dbReference>
<dbReference type="Proteomes" id="UP000838686">
    <property type="component" value="Unassembled WGS sequence"/>
</dbReference>
<keyword evidence="2 5" id="KW-0812">Transmembrane</keyword>
<dbReference type="PANTHER" id="PTHR39157:SF1">
    <property type="entry name" value="DOXX FAMILY PROTEIN"/>
    <property type="match status" value="1"/>
</dbReference>
<reference evidence="6" key="1">
    <citation type="submission" date="2022-01" db="EMBL/GenBank/DDBJ databases">
        <authorList>
            <person name="Criscuolo A."/>
        </authorList>
    </citation>
    <scope>NUCLEOTIDE SEQUENCE</scope>
    <source>
        <strain evidence="6">CIP111893</strain>
    </source>
</reference>
<dbReference type="InterPro" id="IPR032808">
    <property type="entry name" value="DoxX"/>
</dbReference>
<organism evidence="6 7">
    <name type="scientific">Paenibacillus plantiphilus</name>
    <dbReference type="NCBI Taxonomy" id="2905650"/>
    <lineage>
        <taxon>Bacteria</taxon>
        <taxon>Bacillati</taxon>
        <taxon>Bacillota</taxon>
        <taxon>Bacilli</taxon>
        <taxon>Bacillales</taxon>
        <taxon>Paenibacillaceae</taxon>
        <taxon>Paenibacillus</taxon>
    </lineage>
</organism>
<keyword evidence="3 5" id="KW-1133">Transmembrane helix</keyword>
<feature type="transmembrane region" description="Helical" evidence="5">
    <location>
        <begin position="128"/>
        <end position="148"/>
    </location>
</feature>
<evidence type="ECO:0000256" key="4">
    <source>
        <dbReference type="ARBA" id="ARBA00023136"/>
    </source>
</evidence>
<keyword evidence="4 5" id="KW-0472">Membrane</keyword>